<comment type="function">
    <text evidence="5">Bidirectionally degrades single-stranded DNA into large acid-insoluble oligonucleotides, which are then degraded further into small acid-soluble oligonucleotides.</text>
</comment>
<dbReference type="OrthoDB" id="9802795at2"/>
<evidence type="ECO:0000256" key="3">
    <source>
        <dbReference type="ARBA" id="ARBA00022801"/>
    </source>
</evidence>
<dbReference type="HAMAP" id="MF_00378">
    <property type="entry name" value="Exonuc_7_L"/>
    <property type="match status" value="1"/>
</dbReference>
<evidence type="ECO:0000256" key="1">
    <source>
        <dbReference type="ARBA" id="ARBA00022490"/>
    </source>
</evidence>
<dbReference type="RefSeq" id="WP_008523341.1">
    <property type="nucleotide sequence ID" value="NZ_CM001376.1"/>
</dbReference>
<dbReference type="GO" id="GO:0005737">
    <property type="term" value="C:cytoplasm"/>
    <property type="evidence" value="ECO:0007669"/>
    <property type="project" value="UniProtKB-SubCell"/>
</dbReference>
<dbReference type="EC" id="3.1.11.6" evidence="5"/>
<keyword evidence="10" id="KW-1185">Reference proteome</keyword>
<dbReference type="Pfam" id="PF02601">
    <property type="entry name" value="Exonuc_VII_L"/>
    <property type="match status" value="1"/>
</dbReference>
<feature type="domain" description="OB-fold nucleic acid binding" evidence="8">
    <location>
        <begin position="13"/>
        <end position="115"/>
    </location>
</feature>
<evidence type="ECO:0000256" key="2">
    <source>
        <dbReference type="ARBA" id="ARBA00022722"/>
    </source>
</evidence>
<dbReference type="InterPro" id="IPR003753">
    <property type="entry name" value="Exonuc_VII_L"/>
</dbReference>
<name>H0UIN8_9BACT</name>
<dbReference type="CDD" id="cd04489">
    <property type="entry name" value="ExoVII_LU_OBF"/>
    <property type="match status" value="1"/>
</dbReference>
<comment type="similarity">
    <text evidence="5 6">Belongs to the XseA family.</text>
</comment>
<keyword evidence="2 5" id="KW-0540">Nuclease</keyword>
<gene>
    <name evidence="5" type="primary">xseA</name>
    <name evidence="9" type="ORF">JonanDRAFT_1419</name>
</gene>
<reference evidence="9 10" key="1">
    <citation type="submission" date="2011-11" db="EMBL/GenBank/DDBJ databases">
        <title>The Noncontiguous Finished genome of Jonquetella anthropi DSM 22815.</title>
        <authorList>
            <consortium name="US DOE Joint Genome Institute (JGI-PGF)"/>
            <person name="Lucas S."/>
            <person name="Copeland A."/>
            <person name="Lapidus A."/>
            <person name="Glavina del Rio T."/>
            <person name="Dalin E."/>
            <person name="Tice H."/>
            <person name="Bruce D."/>
            <person name="Goodwin L."/>
            <person name="Pitluck S."/>
            <person name="Peters L."/>
            <person name="Mikhailova N."/>
            <person name="Held B."/>
            <person name="Kyrpides N."/>
            <person name="Mavromatis K."/>
            <person name="Ivanova N."/>
            <person name="Markowitz V."/>
            <person name="Cheng J.-F."/>
            <person name="Hugenholtz P."/>
            <person name="Woyke T."/>
            <person name="Wu D."/>
            <person name="Gronow S."/>
            <person name="Wellnitz S."/>
            <person name="Brambilla E."/>
            <person name="Klenk H.-P."/>
            <person name="Eisen J.A."/>
        </authorList>
    </citation>
    <scope>NUCLEOTIDE SEQUENCE [LARGE SCALE GENOMIC DNA]</scope>
    <source>
        <strain evidence="9 10">DSM 22815</strain>
    </source>
</reference>
<protein>
    <recommendedName>
        <fullName evidence="5">Exodeoxyribonuclease 7 large subunit</fullName>
        <ecNumber evidence="5">3.1.11.6</ecNumber>
    </recommendedName>
    <alternativeName>
        <fullName evidence="5">Exodeoxyribonuclease VII large subunit</fullName>
        <shortName evidence="5">Exonuclease VII large subunit</shortName>
    </alternativeName>
</protein>
<sequence length="417" mass="45512">MTDRELQAPSQVMTVSELVGLIKQAIDENPQFRRVVVEGELTEFKMHQASGHAYFSLAEKTFDRTGGRLVRIPCVMFQSWTQYMTFVPQVGDQVRLIGQVGFYADRGQVQLYATRLFPVGAGAAQRARRALEERLLRDGVFSPERKRPMPELPLLVAVVTSPTGAAVHDVENVMKKRFPQASLTVVPCLVQGVDAPDSIIRALHRAYLLPGVQAVMIVRGGGSRDDLNPFDDERLVREVARSPIPVMSGVGHDVDSTFCDRAADQFAPTPSAAAERLFPDARELENQLSAAGSHLKSLVRARLGKQGDRLSELAKRCANAASVRLRNSALWLDDLSDRLSSAALGRVRHAALKLQGISSTIEALSPQLVLSRGYSVCLKGGVPVRSVGDLTPGDGVTLQLSDGQAQMRCQSLTEYIC</sequence>
<evidence type="ECO:0000259" key="7">
    <source>
        <dbReference type="Pfam" id="PF02601"/>
    </source>
</evidence>
<feature type="domain" description="Exonuclease VII large subunit C-terminal" evidence="7">
    <location>
        <begin position="140"/>
        <end position="355"/>
    </location>
</feature>
<dbReference type="Pfam" id="PF13742">
    <property type="entry name" value="tRNA_anti_2"/>
    <property type="match status" value="1"/>
</dbReference>
<dbReference type="PANTHER" id="PTHR30008">
    <property type="entry name" value="EXODEOXYRIBONUCLEASE 7 LARGE SUBUNIT"/>
    <property type="match status" value="1"/>
</dbReference>
<dbReference type="GO" id="GO:0009318">
    <property type="term" value="C:exodeoxyribonuclease VII complex"/>
    <property type="evidence" value="ECO:0007669"/>
    <property type="project" value="UniProtKB-UniRule"/>
</dbReference>
<comment type="subcellular location">
    <subcellularLocation>
        <location evidence="5 6">Cytoplasm</location>
    </subcellularLocation>
</comment>
<evidence type="ECO:0000259" key="8">
    <source>
        <dbReference type="Pfam" id="PF13742"/>
    </source>
</evidence>
<comment type="catalytic activity">
    <reaction evidence="5 6">
        <text>Exonucleolytic cleavage in either 5'- to 3'- or 3'- to 5'-direction to yield nucleoside 5'-phosphates.</text>
        <dbReference type="EC" id="3.1.11.6"/>
    </reaction>
</comment>
<evidence type="ECO:0000313" key="9">
    <source>
        <dbReference type="EMBL" id="EHM13783.1"/>
    </source>
</evidence>
<dbReference type="AlphaFoldDB" id="H0UIN8"/>
<proteinExistence type="inferred from homology"/>
<dbReference type="InterPro" id="IPR025824">
    <property type="entry name" value="OB-fold_nuc-bd_dom"/>
</dbReference>
<dbReference type="EMBL" id="CM001376">
    <property type="protein sequence ID" value="EHM13783.1"/>
    <property type="molecule type" value="Genomic_DNA"/>
</dbReference>
<accession>H0UIN8</accession>
<dbReference type="GO" id="GO:0008855">
    <property type="term" value="F:exodeoxyribonuclease VII activity"/>
    <property type="evidence" value="ECO:0007669"/>
    <property type="project" value="UniProtKB-UniRule"/>
</dbReference>
<comment type="subunit">
    <text evidence="5">Heterooligomer composed of large and small subunits.</text>
</comment>
<dbReference type="GO" id="GO:0006308">
    <property type="term" value="P:DNA catabolic process"/>
    <property type="evidence" value="ECO:0007669"/>
    <property type="project" value="UniProtKB-UniRule"/>
</dbReference>
<evidence type="ECO:0000256" key="5">
    <source>
        <dbReference type="HAMAP-Rule" id="MF_00378"/>
    </source>
</evidence>
<evidence type="ECO:0000256" key="4">
    <source>
        <dbReference type="ARBA" id="ARBA00022839"/>
    </source>
</evidence>
<evidence type="ECO:0000256" key="6">
    <source>
        <dbReference type="RuleBase" id="RU004355"/>
    </source>
</evidence>
<dbReference type="eggNOG" id="COG1570">
    <property type="taxonomic scope" value="Bacteria"/>
</dbReference>
<keyword evidence="4 5" id="KW-0269">Exonuclease</keyword>
<organism evidence="9 10">
    <name type="scientific">Jonquetella anthropi DSM 22815</name>
    <dbReference type="NCBI Taxonomy" id="885272"/>
    <lineage>
        <taxon>Bacteria</taxon>
        <taxon>Thermotogati</taxon>
        <taxon>Synergistota</taxon>
        <taxon>Synergistia</taxon>
        <taxon>Synergistales</taxon>
        <taxon>Dethiosulfovibrionaceae</taxon>
        <taxon>Jonquetella</taxon>
    </lineage>
</organism>
<dbReference type="InterPro" id="IPR020579">
    <property type="entry name" value="Exonuc_VII_lsu_C"/>
</dbReference>
<dbReference type="HOGENOM" id="CLU_023625_2_0_0"/>
<evidence type="ECO:0000313" key="10">
    <source>
        <dbReference type="Proteomes" id="UP000003806"/>
    </source>
</evidence>
<dbReference type="NCBIfam" id="TIGR00237">
    <property type="entry name" value="xseA"/>
    <property type="match status" value="1"/>
</dbReference>
<dbReference type="STRING" id="885272.JonanDRAFT_1419"/>
<keyword evidence="1 5" id="KW-0963">Cytoplasm</keyword>
<dbReference type="PANTHER" id="PTHR30008:SF0">
    <property type="entry name" value="EXODEOXYRIBONUCLEASE 7 LARGE SUBUNIT"/>
    <property type="match status" value="1"/>
</dbReference>
<dbReference type="GO" id="GO:0003676">
    <property type="term" value="F:nucleic acid binding"/>
    <property type="evidence" value="ECO:0007669"/>
    <property type="project" value="InterPro"/>
</dbReference>
<dbReference type="Proteomes" id="UP000003806">
    <property type="component" value="Chromosome"/>
</dbReference>
<keyword evidence="3 5" id="KW-0378">Hydrolase</keyword>